<protein>
    <submittedName>
        <fullName evidence="3">Probable chitinase 2 isoform X1</fullName>
    </submittedName>
</protein>
<dbReference type="Gene3D" id="3.20.20.80">
    <property type="entry name" value="Glycosidases"/>
    <property type="match status" value="1"/>
</dbReference>
<evidence type="ECO:0000313" key="2">
    <source>
        <dbReference type="Proteomes" id="UP000515204"/>
    </source>
</evidence>
<dbReference type="InterPro" id="IPR050314">
    <property type="entry name" value="Glycosyl_Hydrlase_18"/>
</dbReference>
<dbReference type="InterPro" id="IPR029070">
    <property type="entry name" value="Chitinase_insertion_sf"/>
</dbReference>
<dbReference type="InterPro" id="IPR001223">
    <property type="entry name" value="Glyco_hydro18_cat"/>
</dbReference>
<name>A0A6P3XET8_DINQU</name>
<dbReference type="Pfam" id="PF00704">
    <property type="entry name" value="Glyco_hydro_18"/>
    <property type="match status" value="1"/>
</dbReference>
<dbReference type="SUPFAM" id="SSF51445">
    <property type="entry name" value="(Trans)glycosidases"/>
    <property type="match status" value="1"/>
</dbReference>
<dbReference type="GO" id="GO:0006032">
    <property type="term" value="P:chitin catabolic process"/>
    <property type="evidence" value="ECO:0007669"/>
    <property type="project" value="TreeGrafter"/>
</dbReference>
<dbReference type="SUPFAM" id="SSF54556">
    <property type="entry name" value="Chitinase insertion domain"/>
    <property type="match status" value="1"/>
</dbReference>
<dbReference type="AlphaFoldDB" id="A0A6P3XET8"/>
<evidence type="ECO:0000259" key="1">
    <source>
        <dbReference type="PROSITE" id="PS51910"/>
    </source>
</evidence>
<dbReference type="Gene3D" id="3.10.50.10">
    <property type="match status" value="1"/>
</dbReference>
<reference evidence="3" key="1">
    <citation type="submission" date="2025-08" db="UniProtKB">
        <authorList>
            <consortium name="RefSeq"/>
        </authorList>
    </citation>
    <scope>IDENTIFICATION</scope>
</reference>
<accession>A0A6P3XET8</accession>
<dbReference type="OrthoDB" id="73875at2759"/>
<feature type="domain" description="GH18" evidence="1">
    <location>
        <begin position="70"/>
        <end position="437"/>
    </location>
</feature>
<sequence>MKIDISKYNILHEFSNIKYIYFCRLLHHIKYLSENLLRYTMFFTDLRFLFTILFFGTYDVYGLEELKHDKVVVCYVASWATYRLPDCTFSIENLKPEHCTHLVYSFAGLDTASWTIKSTDPWTDTEKDGIGNYRKMTALREKYPGLKVTLGIGGWNEGSIGYSALASSSDRRKIFIASTIAFLKTYGFNGLDFVWMYPGHNGGSWEDKQNFAVLLKELSEAYKQPGLSLTAAVSAVQETINLGYNISEMSKYVDHLHVMAFDYHGSWNQKVISHAPLRSSDGLSVNDSITYLLEQGAPAEKLVLALPMYGRTFVLTTPPEKPVNPIGLPALPNGFRGPCTAQDGIMGYNEICATQKENPKDWTIGWDSDSSSAYAINKDHVIVYDDIKSMEAKVKYIKEKKLAGVKIWSIDTDDFHGKCNGSDYPLMKAINAALAGTL</sequence>
<dbReference type="GO" id="GO:0005576">
    <property type="term" value="C:extracellular region"/>
    <property type="evidence" value="ECO:0007669"/>
    <property type="project" value="TreeGrafter"/>
</dbReference>
<dbReference type="SMART" id="SM00636">
    <property type="entry name" value="Glyco_18"/>
    <property type="match status" value="1"/>
</dbReference>
<proteinExistence type="predicted"/>
<dbReference type="RefSeq" id="XP_014476737.1">
    <property type="nucleotide sequence ID" value="XM_014621251.1"/>
</dbReference>
<dbReference type="InterPro" id="IPR017853">
    <property type="entry name" value="GH"/>
</dbReference>
<dbReference type="GO" id="GO:0008061">
    <property type="term" value="F:chitin binding"/>
    <property type="evidence" value="ECO:0007669"/>
    <property type="project" value="InterPro"/>
</dbReference>
<dbReference type="GO" id="GO:0004568">
    <property type="term" value="F:chitinase activity"/>
    <property type="evidence" value="ECO:0007669"/>
    <property type="project" value="TreeGrafter"/>
</dbReference>
<gene>
    <name evidence="3" type="primary">LOC106745554</name>
</gene>
<dbReference type="GeneID" id="106745554"/>
<keyword evidence="2" id="KW-1185">Reference proteome</keyword>
<dbReference type="KEGG" id="dqu:106745554"/>
<dbReference type="InterPro" id="IPR011583">
    <property type="entry name" value="Chitinase_II/V-like_cat"/>
</dbReference>
<dbReference type="PROSITE" id="PS51910">
    <property type="entry name" value="GH18_2"/>
    <property type="match status" value="1"/>
</dbReference>
<evidence type="ECO:0000313" key="3">
    <source>
        <dbReference type="RefSeq" id="XP_014476737.1"/>
    </source>
</evidence>
<dbReference type="GO" id="GO:0005975">
    <property type="term" value="P:carbohydrate metabolic process"/>
    <property type="evidence" value="ECO:0007669"/>
    <property type="project" value="InterPro"/>
</dbReference>
<organism evidence="2 3">
    <name type="scientific">Dinoponera quadriceps</name>
    <name type="common">South American ant</name>
    <dbReference type="NCBI Taxonomy" id="609295"/>
    <lineage>
        <taxon>Eukaryota</taxon>
        <taxon>Metazoa</taxon>
        <taxon>Ecdysozoa</taxon>
        <taxon>Arthropoda</taxon>
        <taxon>Hexapoda</taxon>
        <taxon>Insecta</taxon>
        <taxon>Pterygota</taxon>
        <taxon>Neoptera</taxon>
        <taxon>Endopterygota</taxon>
        <taxon>Hymenoptera</taxon>
        <taxon>Apocrita</taxon>
        <taxon>Aculeata</taxon>
        <taxon>Formicoidea</taxon>
        <taxon>Formicidae</taxon>
        <taxon>Ponerinae</taxon>
        <taxon>Ponerini</taxon>
        <taxon>Dinoponera</taxon>
    </lineage>
</organism>
<dbReference type="Proteomes" id="UP000515204">
    <property type="component" value="Unplaced"/>
</dbReference>
<dbReference type="PANTHER" id="PTHR11177:SF403">
    <property type="entry name" value="CHITINASE 2-RELATED"/>
    <property type="match status" value="1"/>
</dbReference>
<dbReference type="PANTHER" id="PTHR11177">
    <property type="entry name" value="CHITINASE"/>
    <property type="match status" value="1"/>
</dbReference>